<organism evidence="3 4">
    <name type="scientific">Leishmania martiniquensis</name>
    <dbReference type="NCBI Taxonomy" id="1580590"/>
    <lineage>
        <taxon>Eukaryota</taxon>
        <taxon>Discoba</taxon>
        <taxon>Euglenozoa</taxon>
        <taxon>Kinetoplastea</taxon>
        <taxon>Metakinetoplastina</taxon>
        <taxon>Trypanosomatida</taxon>
        <taxon>Trypanosomatidae</taxon>
        <taxon>Leishmaniinae</taxon>
        <taxon>Leishmania</taxon>
    </lineage>
</organism>
<reference evidence="3 4" key="1">
    <citation type="submission" date="2021-03" db="EMBL/GenBank/DDBJ databases">
        <title>Leishmania (Mundinia) martiniquensis Genome sequencing and assembly.</title>
        <authorList>
            <person name="Almutairi H."/>
            <person name="Gatherer D."/>
        </authorList>
    </citation>
    <scope>NUCLEOTIDE SEQUENCE [LARGE SCALE GENOMIC DNA]</scope>
    <source>
        <strain evidence="3">LSCM1</strain>
    </source>
</reference>
<dbReference type="SUPFAM" id="SSF101238">
    <property type="entry name" value="XPC-binding domain"/>
    <property type="match status" value="1"/>
</dbReference>
<dbReference type="InterPro" id="IPR036353">
    <property type="entry name" value="XPC-bd_sf"/>
</dbReference>
<accession>A0A836G0J2</accession>
<feature type="region of interest" description="Disordered" evidence="1">
    <location>
        <begin position="83"/>
        <end position="104"/>
    </location>
</feature>
<keyword evidence="4" id="KW-1185">Reference proteome</keyword>
<evidence type="ECO:0000313" key="3">
    <source>
        <dbReference type="EMBL" id="KAG5463904.1"/>
    </source>
</evidence>
<dbReference type="Gene3D" id="1.10.10.540">
    <property type="entry name" value="XPC-binding domain"/>
    <property type="match status" value="1"/>
</dbReference>
<proteinExistence type="predicted"/>
<dbReference type="OrthoDB" id="273441at2759"/>
<evidence type="ECO:0000256" key="1">
    <source>
        <dbReference type="SAM" id="MobiDB-lite"/>
    </source>
</evidence>
<feature type="compositionally biased region" description="Acidic residues" evidence="1">
    <location>
        <begin position="371"/>
        <end position="382"/>
    </location>
</feature>
<dbReference type="KEGG" id="lmat:92510248"/>
<feature type="compositionally biased region" description="Basic and acidic residues" evidence="1">
    <location>
        <begin position="411"/>
        <end position="422"/>
    </location>
</feature>
<dbReference type="Proteomes" id="UP000673552">
    <property type="component" value="Chromosome 36"/>
</dbReference>
<feature type="domain" description="XPC-binding" evidence="2">
    <location>
        <begin position="243"/>
        <end position="294"/>
    </location>
</feature>
<dbReference type="GO" id="GO:0043161">
    <property type="term" value="P:proteasome-mediated ubiquitin-dependent protein catabolic process"/>
    <property type="evidence" value="ECO:0007669"/>
    <property type="project" value="InterPro"/>
</dbReference>
<dbReference type="Pfam" id="PF09280">
    <property type="entry name" value="XPC-binding"/>
    <property type="match status" value="1"/>
</dbReference>
<evidence type="ECO:0000259" key="2">
    <source>
        <dbReference type="Pfam" id="PF09280"/>
    </source>
</evidence>
<evidence type="ECO:0000313" key="4">
    <source>
        <dbReference type="Proteomes" id="UP000673552"/>
    </source>
</evidence>
<name>A0A836G0J2_9TRYP</name>
<dbReference type="GO" id="GO:0006289">
    <property type="term" value="P:nucleotide-excision repair"/>
    <property type="evidence" value="ECO:0007669"/>
    <property type="project" value="InterPro"/>
</dbReference>
<comment type="caution">
    <text evidence="3">The sequence shown here is derived from an EMBL/GenBank/DDBJ whole genome shotgun (WGS) entry which is preliminary data.</text>
</comment>
<protein>
    <recommendedName>
        <fullName evidence="2">XPC-binding domain-containing protein</fullName>
    </recommendedName>
</protein>
<dbReference type="GeneID" id="92510248"/>
<sequence length="1271" mass="136398">MSGRSSSSVTPVTVRSISGKSVMLMPPVTLATLLKVAVAPPFSLEPESVKIFLHGRLVRLLQYQKQHGSDLLKFPLDASPYTPSRTPTRCTHSTVALESPSPSGTELKDAPCSIIVYGVPQRIRAASSATRTGAQEQAIQSTTFAGESLAVSTLPNIGSEESLASAGTAAAAAPTAAPVRRRASFTQSLNNTPTANAASLKGPLPYPHSPDGLRELDKICAEFDSDDDDDLITLLQGAPQSIYNHPTVLYMSNKVKGNLVVLQAVMQQVASVSPAFFDWIAENPQKFLSALNRGGERSLQQVKEQLRMLAMRAMAEQMSGEAPSRHVMMLEVNTSDGSPDVYQVEVQVGDFSGRSTPSDSLMATTLVNSSSEEEENGGDEESMSTGTELEDNRTASSSVKAPSEGADAAEAAEREEEREPHRGAILLPGSPGPLQAPLSAQLRKDVVPPDGGSMAAGEKTASPQERGAPSVPPPPVDAVPPRTACRSSTPLLFSSSAAAVSASFDAAVSSALAAVSNPQEDDAEDARLSWLQKEQQRIDSLMQEWILQATNDAAQRAHTAITELRRRFLTLLNDLITTSTTPALLCRNGRDVRRLAILACRFFSGAEEFYAQLDEQGVRSSVFGETPQESVAAWAVVAALSRLLICDVDTAIEQQQQGPLGTRREDDPLSLRESNSIWAIPALRWVTSEGPEKLLMALLKLCRQQRAVVLWYSSHYVVKEVGKTIQTVAYILGGTGEAQQTVSLRRLKMTSKAHKQDEVADCMAALSSALTEAGAVPESTRLQWFALMRSRYQRLVLPLEKDLPTPHMTSNPLYVCDTRHVLPPKASGARPNSSRGTMDSAARWWAGYCDDRHTCCADKWCLAITARPWNTVTAMETTAVPEKAEGVAVVLVDDRAESSAANSSLPNASAHDWLAQITWMPAETVVAPSAAGAAASVPGSVTRHSAVLCEQVWALTGEEEEVAVADRLPPVAGVSDGPLLFSGDLHIVDVSAMEGAQRPVLSLAGGAALRTYLATVVRNFVLPPSAREPIFLRHLFGMFEKHPRIPVAAAVREAALLNARLQDSPWLVSEYVLFDYGGALATFSAPYASAAARAGMVTASASSTTAACELPPPKGTAGGPASDQFVRMPSVPLSQRLSAPRPVPPTHRRPERANLLSGHERSPVVPGEVAKRQYARSHAVDELYEMMLGSLLEHKPIGEANVLDHLVRYVDASQDAMRGRVCGRQAEASSAAAQKELHETTPDHALKAGRSSNLKPQPPNGKRNSFQRRRQ</sequence>
<feature type="region of interest" description="Disordered" evidence="1">
    <location>
        <begin position="366"/>
        <end position="485"/>
    </location>
</feature>
<feature type="compositionally biased region" description="Basic and acidic residues" evidence="1">
    <location>
        <begin position="1235"/>
        <end position="1246"/>
    </location>
</feature>
<dbReference type="EMBL" id="JAFEUZ010000036">
    <property type="protein sequence ID" value="KAG5463904.1"/>
    <property type="molecule type" value="Genomic_DNA"/>
</dbReference>
<gene>
    <name evidence="3" type="ORF">LSCM1_00077</name>
</gene>
<feature type="region of interest" description="Disordered" evidence="1">
    <location>
        <begin position="1227"/>
        <end position="1271"/>
    </location>
</feature>
<dbReference type="AlphaFoldDB" id="A0A836G0J2"/>
<dbReference type="GO" id="GO:0003684">
    <property type="term" value="F:damaged DNA binding"/>
    <property type="evidence" value="ECO:0007669"/>
    <property type="project" value="InterPro"/>
</dbReference>
<dbReference type="RefSeq" id="XP_067173841.1">
    <property type="nucleotide sequence ID" value="XM_067317736.1"/>
</dbReference>
<dbReference type="InterPro" id="IPR015360">
    <property type="entry name" value="XPC-bd"/>
</dbReference>